<feature type="region of interest" description="Disordered" evidence="2">
    <location>
        <begin position="301"/>
        <end position="339"/>
    </location>
</feature>
<gene>
    <name evidence="4" type="primary">ELANE</name>
</gene>
<dbReference type="Ensembl" id="ENSFCTT00005078687.1">
    <property type="protein sequence ID" value="ENSFCTP00005054957.1"/>
    <property type="gene ID" value="ENSFCTG00005027855.1"/>
</dbReference>
<evidence type="ECO:0000256" key="2">
    <source>
        <dbReference type="SAM" id="MobiDB-lite"/>
    </source>
</evidence>
<organism evidence="4 5">
    <name type="scientific">Felis catus</name>
    <name type="common">Cat</name>
    <name type="synonym">Felis silvestris catus</name>
    <dbReference type="NCBI Taxonomy" id="9685"/>
    <lineage>
        <taxon>Eukaryota</taxon>
        <taxon>Metazoa</taxon>
        <taxon>Chordata</taxon>
        <taxon>Craniata</taxon>
        <taxon>Vertebrata</taxon>
        <taxon>Euteleostomi</taxon>
        <taxon>Mammalia</taxon>
        <taxon>Eutheria</taxon>
        <taxon>Laurasiatheria</taxon>
        <taxon>Carnivora</taxon>
        <taxon>Feliformia</taxon>
        <taxon>Felidae</taxon>
        <taxon>Felinae</taxon>
        <taxon>Felis</taxon>
    </lineage>
</organism>
<dbReference type="PANTHER" id="PTHR24257">
    <property type="entry name" value="CHYMOTRYPSIN-LIKE ELASTASE FAMILY MEMBER"/>
    <property type="match status" value="1"/>
</dbReference>
<dbReference type="PRINTS" id="PR00722">
    <property type="entry name" value="CHYMOTRYPSIN"/>
</dbReference>
<dbReference type="SUPFAM" id="SSF50494">
    <property type="entry name" value="Trypsin-like serine proteases"/>
    <property type="match status" value="1"/>
</dbReference>
<reference evidence="4" key="3">
    <citation type="submission" date="2025-09" db="UniProtKB">
        <authorList>
            <consortium name="Ensembl"/>
        </authorList>
    </citation>
    <scope>IDENTIFICATION</scope>
    <source>
        <strain evidence="4">breed Abyssinian</strain>
    </source>
</reference>
<feature type="compositionally biased region" description="Pro residues" evidence="2">
    <location>
        <begin position="227"/>
        <end position="247"/>
    </location>
</feature>
<dbReference type="PROSITE" id="PS00134">
    <property type="entry name" value="TRYPSIN_HIS"/>
    <property type="match status" value="1"/>
</dbReference>
<dbReference type="CDD" id="cd00190">
    <property type="entry name" value="Tryp_SPc"/>
    <property type="match status" value="1"/>
</dbReference>
<dbReference type="Pfam" id="PF00089">
    <property type="entry name" value="Trypsin"/>
    <property type="match status" value="1"/>
</dbReference>
<evidence type="ECO:0000313" key="4">
    <source>
        <dbReference type="Ensembl" id="ENSFCTP00005054957.1"/>
    </source>
</evidence>
<evidence type="ECO:0000313" key="5">
    <source>
        <dbReference type="Proteomes" id="UP000823872"/>
    </source>
</evidence>
<dbReference type="InterPro" id="IPR009003">
    <property type="entry name" value="Peptidase_S1_PA"/>
</dbReference>
<sequence length="339" mass="36113">MGAIRGAGGHRGQRRQSPSPTMTPSRRSAGPALAPVLLAMLLGGPALASEIVGGRPARPHAWPFMVSLQLRGGHFCGGTLIAPNFVMSAAHCVDGLNFRSVVAVLGAHDLRRREPTRQMFTIQRVFENGFDPQRLLNDIVILQLNGSATINSNVRVARLPAQNQGVGSGVQCLAMGWGQLGTTQPPPNILQELNVTVVTTLCPRSNVCTLVPRRQAGICFVRTRVPRSPPRSPPGCPPPPLPPGPRPEPWKASLPTLSVSAGGLGGAPGLQRADSGHRLLHPWKLWLRLLPRRLRAGGTVRQLDRLHHPSPGRPPLGASQGPCEQDPLESAPLAGPCPR</sequence>
<reference evidence="4" key="2">
    <citation type="submission" date="2025-08" db="UniProtKB">
        <authorList>
            <consortium name="Ensembl"/>
        </authorList>
    </citation>
    <scope>IDENTIFICATION</scope>
    <source>
        <strain evidence="4">breed Abyssinian</strain>
    </source>
</reference>
<name>A0ABI8A6X0_FELCA</name>
<dbReference type="InterPro" id="IPR050850">
    <property type="entry name" value="Peptidase_S1_Elastase_sf"/>
</dbReference>
<dbReference type="InterPro" id="IPR001254">
    <property type="entry name" value="Trypsin_dom"/>
</dbReference>
<dbReference type="Gene3D" id="2.40.10.10">
    <property type="entry name" value="Trypsin-like serine proteases"/>
    <property type="match status" value="2"/>
</dbReference>
<evidence type="ECO:0000259" key="3">
    <source>
        <dbReference type="PROSITE" id="PS50240"/>
    </source>
</evidence>
<dbReference type="InterPro" id="IPR018114">
    <property type="entry name" value="TRYPSIN_HIS"/>
</dbReference>
<feature type="region of interest" description="Disordered" evidence="2">
    <location>
        <begin position="1"/>
        <end position="29"/>
    </location>
</feature>
<keyword evidence="1" id="KW-1015">Disulfide bond</keyword>
<reference evidence="4 5" key="1">
    <citation type="submission" date="2021-02" db="EMBL/GenBank/DDBJ databases">
        <title>Safari Cat Assemblies.</title>
        <authorList>
            <person name="Bredemeyer K.R."/>
            <person name="Murphy W.J."/>
        </authorList>
    </citation>
    <scope>NUCLEOTIDE SEQUENCE [LARGE SCALE GENOMIC DNA]</scope>
</reference>
<dbReference type="Proteomes" id="UP000823872">
    <property type="component" value="Chromosome A2"/>
</dbReference>
<feature type="domain" description="Peptidase S1" evidence="3">
    <location>
        <begin position="51"/>
        <end position="292"/>
    </location>
</feature>
<evidence type="ECO:0000256" key="1">
    <source>
        <dbReference type="ARBA" id="ARBA00023157"/>
    </source>
</evidence>
<protein>
    <recommendedName>
        <fullName evidence="3">Peptidase S1 domain-containing protein</fullName>
    </recommendedName>
</protein>
<keyword evidence="5" id="KW-1185">Reference proteome</keyword>
<feature type="region of interest" description="Disordered" evidence="2">
    <location>
        <begin position="224"/>
        <end position="270"/>
    </location>
</feature>
<dbReference type="PANTHER" id="PTHR24257:SF16">
    <property type="entry name" value="NEUTROPHIL ELASTASE"/>
    <property type="match status" value="1"/>
</dbReference>
<dbReference type="PROSITE" id="PS50240">
    <property type="entry name" value="TRYPSIN_DOM"/>
    <property type="match status" value="1"/>
</dbReference>
<feature type="compositionally biased region" description="Low complexity" evidence="2">
    <location>
        <begin position="15"/>
        <end position="29"/>
    </location>
</feature>
<dbReference type="SMART" id="SM00020">
    <property type="entry name" value="Tryp_SPc"/>
    <property type="match status" value="1"/>
</dbReference>
<feature type="compositionally biased region" description="Gly residues" evidence="2">
    <location>
        <begin position="1"/>
        <end position="10"/>
    </location>
</feature>
<dbReference type="InterPro" id="IPR001314">
    <property type="entry name" value="Peptidase_S1A"/>
</dbReference>
<proteinExistence type="predicted"/>
<dbReference type="InterPro" id="IPR043504">
    <property type="entry name" value="Peptidase_S1_PA_chymotrypsin"/>
</dbReference>
<dbReference type="GeneTree" id="ENSGT01030000234528"/>
<accession>A0ABI8A6X0</accession>